<dbReference type="AlphaFoldDB" id="A0A2P5HUB3"/>
<dbReference type="PANTHER" id="PTHR43157">
    <property type="entry name" value="PHOSPHATIDYLINOSITOL-GLYCAN BIOSYNTHESIS CLASS F PROTEIN-RELATED"/>
    <property type="match status" value="1"/>
</dbReference>
<reference evidence="2" key="1">
    <citation type="submission" date="2017-09" db="EMBL/GenBank/DDBJ databases">
        <title>Polyketide synthases of a Diaporthe helianthi virulent isolate.</title>
        <authorList>
            <person name="Baroncelli R."/>
        </authorList>
    </citation>
    <scope>NUCLEOTIDE SEQUENCE [LARGE SCALE GENOMIC DNA]</scope>
    <source>
        <strain evidence="2">7/96</strain>
    </source>
</reference>
<gene>
    <name evidence="2" type="ORF">DHEL01_v207778</name>
</gene>
<evidence type="ECO:0000256" key="1">
    <source>
        <dbReference type="ARBA" id="ARBA00023002"/>
    </source>
</evidence>
<dbReference type="PANTHER" id="PTHR43157:SF31">
    <property type="entry name" value="PHOSPHATIDYLINOSITOL-GLYCAN BIOSYNTHESIS CLASS F PROTEIN"/>
    <property type="match status" value="1"/>
</dbReference>
<evidence type="ECO:0000313" key="3">
    <source>
        <dbReference type="Proteomes" id="UP000094444"/>
    </source>
</evidence>
<organism evidence="2 3">
    <name type="scientific">Diaporthe helianthi</name>
    <dbReference type="NCBI Taxonomy" id="158607"/>
    <lineage>
        <taxon>Eukaryota</taxon>
        <taxon>Fungi</taxon>
        <taxon>Dikarya</taxon>
        <taxon>Ascomycota</taxon>
        <taxon>Pezizomycotina</taxon>
        <taxon>Sordariomycetes</taxon>
        <taxon>Sordariomycetidae</taxon>
        <taxon>Diaporthales</taxon>
        <taxon>Diaporthaceae</taxon>
        <taxon>Diaporthe</taxon>
    </lineage>
</organism>
<dbReference type="STRING" id="158607.A0A2P5HUB3"/>
<dbReference type="OrthoDB" id="542013at2759"/>
<dbReference type="InterPro" id="IPR002347">
    <property type="entry name" value="SDR_fam"/>
</dbReference>
<dbReference type="Gene3D" id="3.40.50.720">
    <property type="entry name" value="NAD(P)-binding Rossmann-like Domain"/>
    <property type="match status" value="1"/>
</dbReference>
<dbReference type="InParanoid" id="A0A2P5HUB3"/>
<sequence length="356" mass="38124">MADQDPKFDVTPEKQASFPRFMYHQVTAKPQPVKDVDLSGRTALVTGSNSGVGLETSRQLLELGVSKLILAVRDEEKGIAAAESLLAGLKGKHKPALSPDAVEVWKLDLSSYDSVVAFADRAAKTLTRLDIAVLNAGFGPAKRVVNPATGHDEIIQVNYISTALLAILLLPLASRVRPSQPQPTRITLTLSEVACWARFPIGKDVPILPALDAPGKLADNTNDRMFVSKLLGHFFVRALAKVVPPSIAVIDAASPGAIHDSQFNRDIDKTPPGAVIKAVLRRIGNSSAVGARLITDAAVNHGEDVHGQFLSFGKIVPMPPIVYTDEGAKISAQLWKETLDELSFANAATIVEQVSR</sequence>
<dbReference type="Pfam" id="PF00106">
    <property type="entry name" value="adh_short"/>
    <property type="match status" value="1"/>
</dbReference>
<dbReference type="EMBL" id="MAVT02000728">
    <property type="protein sequence ID" value="POS73825.1"/>
    <property type="molecule type" value="Genomic_DNA"/>
</dbReference>
<dbReference type="SUPFAM" id="SSF51735">
    <property type="entry name" value="NAD(P)-binding Rossmann-fold domains"/>
    <property type="match status" value="1"/>
</dbReference>
<accession>A0A2P5HUB3</accession>
<keyword evidence="3" id="KW-1185">Reference proteome</keyword>
<protein>
    <recommendedName>
        <fullName evidence="4">Retinol dehydrogenase 12</fullName>
    </recommendedName>
</protein>
<proteinExistence type="predicted"/>
<evidence type="ECO:0000313" key="2">
    <source>
        <dbReference type="EMBL" id="POS73825.1"/>
    </source>
</evidence>
<comment type="caution">
    <text evidence="2">The sequence shown here is derived from an EMBL/GenBank/DDBJ whole genome shotgun (WGS) entry which is preliminary data.</text>
</comment>
<name>A0A2P5HUB3_DIAHE</name>
<keyword evidence="1" id="KW-0560">Oxidoreductase</keyword>
<dbReference type="Proteomes" id="UP000094444">
    <property type="component" value="Unassembled WGS sequence"/>
</dbReference>
<dbReference type="PRINTS" id="PR00081">
    <property type="entry name" value="GDHRDH"/>
</dbReference>
<dbReference type="InterPro" id="IPR036291">
    <property type="entry name" value="NAD(P)-bd_dom_sf"/>
</dbReference>
<evidence type="ECO:0008006" key="4">
    <source>
        <dbReference type="Google" id="ProtNLM"/>
    </source>
</evidence>
<dbReference type="GO" id="GO:0016491">
    <property type="term" value="F:oxidoreductase activity"/>
    <property type="evidence" value="ECO:0007669"/>
    <property type="project" value="UniProtKB-KW"/>
</dbReference>